<evidence type="ECO:0000256" key="2">
    <source>
        <dbReference type="ARBA" id="ARBA00010497"/>
    </source>
</evidence>
<reference evidence="9" key="3">
    <citation type="submission" date="2019-06" db="EMBL/GenBank/DDBJ databases">
        <authorList>
            <person name="Poynton C."/>
            <person name="Hasenbein S."/>
            <person name="Benoit J.B."/>
            <person name="Sepulveda M.S."/>
            <person name="Poelchau M.F."/>
            <person name="Murali S.C."/>
            <person name="Chen S."/>
            <person name="Glastad K.M."/>
            <person name="Werren J.H."/>
            <person name="Vineis J.H."/>
            <person name="Bowen J.L."/>
            <person name="Friedrich M."/>
            <person name="Jones J."/>
            <person name="Robertson H.M."/>
            <person name="Feyereisen R."/>
            <person name="Mechler-Hickson A."/>
            <person name="Mathers N."/>
            <person name="Lee C.E."/>
            <person name="Colbourne J.K."/>
            <person name="Biales A."/>
            <person name="Johnston J.S."/>
            <person name="Wellborn G.A."/>
            <person name="Rosendale A.J."/>
            <person name="Cridge A.G."/>
            <person name="Munoz-Torres M.C."/>
            <person name="Bain P.A."/>
            <person name="Manny A.R."/>
            <person name="Major K.M."/>
            <person name="Lambert F.N."/>
            <person name="Vulpe C.D."/>
            <person name="Tuck P."/>
            <person name="Blalock B.J."/>
            <person name="Lin Y.-Y."/>
            <person name="Smith M.E."/>
            <person name="Ochoa-Acuna H."/>
            <person name="Chen M.-J.M."/>
            <person name="Childers C.P."/>
            <person name="Qu J."/>
            <person name="Dugan S."/>
            <person name="Lee S.L."/>
            <person name="Chao H."/>
            <person name="Dinh H."/>
            <person name="Han Y."/>
            <person name="Doddapaneni H."/>
            <person name="Worley K.C."/>
            <person name="Muzny D.M."/>
            <person name="Gibbs R.A."/>
            <person name="Richards S."/>
        </authorList>
    </citation>
    <scope>NUCLEOTIDE SEQUENCE</scope>
    <source>
        <strain evidence="9">HAZT.00-mixed</strain>
        <tissue evidence="9">Whole organism</tissue>
    </source>
</reference>
<dbReference type="Pfam" id="PF00432">
    <property type="entry name" value="Prenyltrans"/>
    <property type="match status" value="1"/>
</dbReference>
<dbReference type="AlphaFoldDB" id="A0A6A0H0R2"/>
<organism evidence="9">
    <name type="scientific">Hyalella azteca</name>
    <name type="common">Amphipod</name>
    <dbReference type="NCBI Taxonomy" id="294128"/>
    <lineage>
        <taxon>Eukaryota</taxon>
        <taxon>Metazoa</taxon>
        <taxon>Ecdysozoa</taxon>
        <taxon>Arthropoda</taxon>
        <taxon>Crustacea</taxon>
        <taxon>Multicrustacea</taxon>
        <taxon>Malacostraca</taxon>
        <taxon>Eumalacostraca</taxon>
        <taxon>Peracarida</taxon>
        <taxon>Amphipoda</taxon>
        <taxon>Senticaudata</taxon>
        <taxon>Talitrida</taxon>
        <taxon>Talitroidea</taxon>
        <taxon>Hyalellidae</taxon>
        <taxon>Hyalella</taxon>
    </lineage>
</organism>
<dbReference type="OrthoDB" id="24893at2759"/>
<protein>
    <recommendedName>
        <fullName evidence="8">Prenyltransferase alpha-alpha toroid domain-containing protein</fullName>
    </recommendedName>
</protein>
<dbReference type="PANTHER" id="PTHR11774:SF4">
    <property type="entry name" value="GERANYLGERANYL TRANSFERASE TYPE-1 SUBUNIT BETA"/>
    <property type="match status" value="1"/>
</dbReference>
<reference evidence="9" key="2">
    <citation type="journal article" date="2018" name="Environ. Sci. Technol.">
        <title>The Toxicogenome of Hyalella azteca: A Model for Sediment Ecotoxicology and Evolutionary Toxicology.</title>
        <authorList>
            <person name="Poynton H.C."/>
            <person name="Hasenbein S."/>
            <person name="Benoit J.B."/>
            <person name="Sepulveda M.S."/>
            <person name="Poelchau M.F."/>
            <person name="Hughes D.S.T."/>
            <person name="Murali S.C."/>
            <person name="Chen S."/>
            <person name="Glastad K.M."/>
            <person name="Goodisman M.A.D."/>
            <person name="Werren J.H."/>
            <person name="Vineis J.H."/>
            <person name="Bowen J.L."/>
            <person name="Friedrich M."/>
            <person name="Jones J."/>
            <person name="Robertson H.M."/>
            <person name="Feyereisen R."/>
            <person name="Mechler-Hickson A."/>
            <person name="Mathers N."/>
            <person name="Lee C.E."/>
            <person name="Colbourne J.K."/>
            <person name="Biales A."/>
            <person name="Johnston J.S."/>
            <person name="Wellborn G.A."/>
            <person name="Rosendale A.J."/>
            <person name="Cridge A.G."/>
            <person name="Munoz-Torres M.C."/>
            <person name="Bain P.A."/>
            <person name="Manny A.R."/>
            <person name="Major K.M."/>
            <person name="Lambert F.N."/>
            <person name="Vulpe C.D."/>
            <person name="Tuck P."/>
            <person name="Blalock B.J."/>
            <person name="Lin Y.Y."/>
            <person name="Smith M.E."/>
            <person name="Ochoa-Acuna H."/>
            <person name="Chen M.M."/>
            <person name="Childers C.P."/>
            <person name="Qu J."/>
            <person name="Dugan S."/>
            <person name="Lee S.L."/>
            <person name="Chao H."/>
            <person name="Dinh H."/>
            <person name="Han Y."/>
            <person name="Doddapaneni H."/>
            <person name="Worley K.C."/>
            <person name="Muzny D.M."/>
            <person name="Gibbs R.A."/>
            <person name="Richards S."/>
        </authorList>
    </citation>
    <scope>NUCLEOTIDE SEQUENCE</scope>
    <source>
        <strain evidence="9">HAZT.00-mixed</strain>
        <tissue evidence="9">Whole organism</tissue>
    </source>
</reference>
<evidence type="ECO:0000256" key="6">
    <source>
        <dbReference type="ARBA" id="ARBA00022737"/>
    </source>
</evidence>
<dbReference type="PANTHER" id="PTHR11774">
    <property type="entry name" value="GERANYLGERANYL TRANSFERASE TYPE BETA SUBUNIT"/>
    <property type="match status" value="1"/>
</dbReference>
<keyword evidence="5" id="KW-0479">Metal-binding</keyword>
<accession>A0A6A0H0R2</accession>
<comment type="cofactor">
    <cofactor evidence="1">
        <name>Zn(2+)</name>
        <dbReference type="ChEBI" id="CHEBI:29105"/>
    </cofactor>
</comment>
<gene>
    <name evidence="9" type="ORF">HAZT_HAZT011024</name>
</gene>
<keyword evidence="4" id="KW-0808">Transferase</keyword>
<evidence type="ECO:0000259" key="8">
    <source>
        <dbReference type="Pfam" id="PF00432"/>
    </source>
</evidence>
<evidence type="ECO:0000256" key="7">
    <source>
        <dbReference type="ARBA" id="ARBA00022833"/>
    </source>
</evidence>
<keyword evidence="7" id="KW-0862">Zinc</keyword>
<dbReference type="Proteomes" id="UP000711488">
    <property type="component" value="Unassembled WGS sequence"/>
</dbReference>
<dbReference type="GO" id="GO:0004662">
    <property type="term" value="F:CAAX-protein geranylgeranyltransferase activity"/>
    <property type="evidence" value="ECO:0007669"/>
    <property type="project" value="TreeGrafter"/>
</dbReference>
<sequence length="376" mass="41346">MDSDNSYKFLKKRHVAFLRRCLSILPSSTVTYDTSRMTVLYFALSGLDVLDALDDIPQTEIKEIIEWIYTLQLTTNGKSAVQFFSEQTSFSKHIDRDLDSAHITMTYTALASLVLLGDDLSRVDKPAVLRHVSSLQCSNGSFLSNSGGSENDLRFVYCAAVVCYLLGDMTAIDVPAALRYVADCLGYAGSLGQGALQESHGGSTYCGVAALYLFGAIQPLDLYLDDAPSRTVTTTSSAFSEREIRALVRWLVMRQEDESGRVYTGDVNELAGGLQGRPNKPADTCYTFWIGAALKMLGCEDLLEKRALQQFVLSTQDPVTGGLAKYSNGQVDGLHTYLGISGLAVLGLQDLREVHPALNITKRAYLHWQTLNMDKR</sequence>
<dbReference type="InterPro" id="IPR008930">
    <property type="entry name" value="Terpenoid_cyclase/PrenylTrfase"/>
</dbReference>
<feature type="domain" description="Prenyltransferase alpha-alpha toroid" evidence="8">
    <location>
        <begin position="9"/>
        <end position="360"/>
    </location>
</feature>
<evidence type="ECO:0000256" key="4">
    <source>
        <dbReference type="ARBA" id="ARBA00022679"/>
    </source>
</evidence>
<evidence type="ECO:0000256" key="1">
    <source>
        <dbReference type="ARBA" id="ARBA00001947"/>
    </source>
</evidence>
<evidence type="ECO:0000256" key="5">
    <source>
        <dbReference type="ARBA" id="ARBA00022723"/>
    </source>
</evidence>
<comment type="similarity">
    <text evidence="2">Belongs to the protein prenyltransferase subunit beta family.</text>
</comment>
<dbReference type="EMBL" id="JQDR03009799">
    <property type="protein sequence ID" value="KAA0195197.1"/>
    <property type="molecule type" value="Genomic_DNA"/>
</dbReference>
<keyword evidence="6" id="KW-0677">Repeat</keyword>
<reference evidence="9" key="1">
    <citation type="submission" date="2014-08" db="EMBL/GenBank/DDBJ databases">
        <authorList>
            <person name="Murali S."/>
            <person name="Richards S."/>
            <person name="Bandaranaike D."/>
            <person name="Bellair M."/>
            <person name="Blankenburg K."/>
            <person name="Chao H."/>
            <person name="Dinh H."/>
            <person name="Doddapaneni H."/>
            <person name="Dugan-Rocha S."/>
            <person name="Elkadiri S."/>
            <person name="Gnanaolivu R."/>
            <person name="Hughes D."/>
            <person name="Lee S."/>
            <person name="Li M."/>
            <person name="Ming W."/>
            <person name="Munidasa M."/>
            <person name="Muniz J."/>
            <person name="Nguyen L."/>
            <person name="Osuji N."/>
            <person name="Pu L.-L."/>
            <person name="Puazo M."/>
            <person name="Skinner E."/>
            <person name="Qu C."/>
            <person name="Quiroz J."/>
            <person name="Raj R."/>
            <person name="Weissenberger G."/>
            <person name="Xin Y."/>
            <person name="Zou X."/>
            <person name="Han Y."/>
            <person name="Worley K."/>
            <person name="Muzny D."/>
            <person name="Gibbs R."/>
        </authorList>
    </citation>
    <scope>NUCLEOTIDE SEQUENCE</scope>
    <source>
        <strain evidence="9">HAZT.00-mixed</strain>
        <tissue evidence="9">Whole organism</tissue>
    </source>
</reference>
<dbReference type="Gene3D" id="1.50.10.20">
    <property type="match status" value="1"/>
</dbReference>
<name>A0A6A0H0R2_HYAAZ</name>
<dbReference type="InterPro" id="IPR045089">
    <property type="entry name" value="PGGT1B-like"/>
</dbReference>
<evidence type="ECO:0000313" key="9">
    <source>
        <dbReference type="EMBL" id="KAA0195197.1"/>
    </source>
</evidence>
<dbReference type="SUPFAM" id="SSF48239">
    <property type="entry name" value="Terpenoid cyclases/Protein prenyltransferases"/>
    <property type="match status" value="1"/>
</dbReference>
<comment type="caution">
    <text evidence="9">The sequence shown here is derived from an EMBL/GenBank/DDBJ whole genome shotgun (WGS) entry which is preliminary data.</text>
</comment>
<proteinExistence type="inferred from homology"/>
<dbReference type="GO" id="GO:0005953">
    <property type="term" value="C:CAAX-protein geranylgeranyltransferase complex"/>
    <property type="evidence" value="ECO:0007669"/>
    <property type="project" value="TreeGrafter"/>
</dbReference>
<evidence type="ECO:0000256" key="3">
    <source>
        <dbReference type="ARBA" id="ARBA00022602"/>
    </source>
</evidence>
<dbReference type="InterPro" id="IPR001330">
    <property type="entry name" value="Prenyltrans"/>
</dbReference>
<keyword evidence="3" id="KW-0637">Prenyltransferase</keyword>
<dbReference type="GO" id="GO:0046872">
    <property type="term" value="F:metal ion binding"/>
    <property type="evidence" value="ECO:0007669"/>
    <property type="project" value="UniProtKB-KW"/>
</dbReference>